<feature type="compositionally biased region" description="Basic and acidic residues" evidence="6">
    <location>
        <begin position="495"/>
        <end position="514"/>
    </location>
</feature>
<dbReference type="InterPro" id="IPR003604">
    <property type="entry name" value="Matrin/U1-like-C_Znf_C2H2"/>
</dbReference>
<dbReference type="SMART" id="SM00271">
    <property type="entry name" value="DnaJ"/>
    <property type="match status" value="1"/>
</dbReference>
<feature type="coiled-coil region" evidence="5">
    <location>
        <begin position="190"/>
        <end position="290"/>
    </location>
</feature>
<dbReference type="SUPFAM" id="SSF57667">
    <property type="entry name" value="beta-beta-alpha zinc fingers"/>
    <property type="match status" value="1"/>
</dbReference>
<dbReference type="FunFam" id="1.10.287.110:FF:000046">
    <property type="entry name" value="dnaJ homolog subfamily C member 21"/>
    <property type="match status" value="1"/>
</dbReference>
<dbReference type="EMBL" id="BLXT01008368">
    <property type="protein sequence ID" value="GFO47962.1"/>
    <property type="molecule type" value="Genomic_DNA"/>
</dbReference>
<dbReference type="PANTHER" id="PTHR44029">
    <property type="entry name" value="DNAJ HOMOLOG SUBFAMILY C MEMBER 21"/>
    <property type="match status" value="1"/>
</dbReference>
<feature type="compositionally biased region" description="Basic and acidic residues" evidence="6">
    <location>
        <begin position="368"/>
        <end position="393"/>
    </location>
</feature>
<accession>A0AAV4DVC4</accession>
<keyword evidence="5" id="KW-0175">Coiled coil</keyword>
<comment type="caution">
    <text evidence="8">The sequence shown here is derived from an EMBL/GenBank/DDBJ whole genome shotgun (WGS) entry which is preliminary data.</text>
</comment>
<feature type="compositionally biased region" description="Basic and acidic residues" evidence="6">
    <location>
        <begin position="555"/>
        <end position="565"/>
    </location>
</feature>
<dbReference type="SUPFAM" id="SSF46565">
    <property type="entry name" value="Chaperone J-domain"/>
    <property type="match status" value="1"/>
</dbReference>
<feature type="compositionally biased region" description="Basic residues" evidence="6">
    <location>
        <begin position="432"/>
        <end position="443"/>
    </location>
</feature>
<dbReference type="InterPro" id="IPR051964">
    <property type="entry name" value="Chaperone_stress_response"/>
</dbReference>
<dbReference type="Proteomes" id="UP000735302">
    <property type="component" value="Unassembled WGS sequence"/>
</dbReference>
<dbReference type="PROSITE" id="PS50076">
    <property type="entry name" value="DNAJ_2"/>
    <property type="match status" value="1"/>
</dbReference>
<evidence type="ECO:0000313" key="8">
    <source>
        <dbReference type="EMBL" id="GFO47962.1"/>
    </source>
</evidence>
<evidence type="ECO:0000256" key="1">
    <source>
        <dbReference type="ARBA" id="ARBA00022723"/>
    </source>
</evidence>
<dbReference type="Pfam" id="PF12171">
    <property type="entry name" value="zf-C2H2_jaz"/>
    <property type="match status" value="1"/>
</dbReference>
<dbReference type="PANTHER" id="PTHR44029:SF1">
    <property type="entry name" value="DNAJ HOMOLOG SUBFAMILY C MEMBER 21"/>
    <property type="match status" value="1"/>
</dbReference>
<evidence type="ECO:0000256" key="2">
    <source>
        <dbReference type="ARBA" id="ARBA00022771"/>
    </source>
</evidence>
<evidence type="ECO:0000256" key="3">
    <source>
        <dbReference type="ARBA" id="ARBA00022833"/>
    </source>
</evidence>
<dbReference type="InterPro" id="IPR022755">
    <property type="entry name" value="Znf_C2H2_jaz"/>
</dbReference>
<dbReference type="Gene3D" id="1.10.287.110">
    <property type="entry name" value="DnaJ domain"/>
    <property type="match status" value="1"/>
</dbReference>
<dbReference type="InterPro" id="IPR018253">
    <property type="entry name" value="DnaJ_domain_CS"/>
</dbReference>
<dbReference type="Pfam" id="PF21884">
    <property type="entry name" value="ZUO1-like_ZHD"/>
    <property type="match status" value="1"/>
</dbReference>
<dbReference type="SMART" id="SM00451">
    <property type="entry name" value="ZnF_U1"/>
    <property type="match status" value="1"/>
</dbReference>
<keyword evidence="9" id="KW-1185">Reference proteome</keyword>
<evidence type="ECO:0000259" key="7">
    <source>
        <dbReference type="PROSITE" id="PS50076"/>
    </source>
</evidence>
<dbReference type="AlphaFoldDB" id="A0AAV4DVC4"/>
<name>A0AAV4DVC4_9GAST</name>
<feature type="compositionally biased region" description="Polar residues" evidence="6">
    <location>
        <begin position="453"/>
        <end position="467"/>
    </location>
</feature>
<organism evidence="8 9">
    <name type="scientific">Plakobranchus ocellatus</name>
    <dbReference type="NCBI Taxonomy" id="259542"/>
    <lineage>
        <taxon>Eukaryota</taxon>
        <taxon>Metazoa</taxon>
        <taxon>Spiralia</taxon>
        <taxon>Lophotrochozoa</taxon>
        <taxon>Mollusca</taxon>
        <taxon>Gastropoda</taxon>
        <taxon>Heterobranchia</taxon>
        <taxon>Euthyneura</taxon>
        <taxon>Panpulmonata</taxon>
        <taxon>Sacoglossa</taxon>
        <taxon>Placobranchoidea</taxon>
        <taxon>Plakobranchidae</taxon>
        <taxon>Plakobranchus</taxon>
    </lineage>
</organism>
<dbReference type="InterPro" id="IPR054076">
    <property type="entry name" value="ZUO1-like_ZHD"/>
</dbReference>
<feature type="compositionally biased region" description="Basic residues" evidence="6">
    <location>
        <begin position="607"/>
        <end position="617"/>
    </location>
</feature>
<dbReference type="SMART" id="SM00355">
    <property type="entry name" value="ZnF_C2H2"/>
    <property type="match status" value="2"/>
</dbReference>
<dbReference type="PRINTS" id="PR00625">
    <property type="entry name" value="JDOMAIN"/>
</dbReference>
<evidence type="ECO:0000256" key="5">
    <source>
        <dbReference type="SAM" id="Coils"/>
    </source>
</evidence>
<dbReference type="InterPro" id="IPR001623">
    <property type="entry name" value="DnaJ_domain"/>
</dbReference>
<keyword evidence="3" id="KW-0862">Zinc</keyword>
<dbReference type="GO" id="GO:0005737">
    <property type="term" value="C:cytoplasm"/>
    <property type="evidence" value="ECO:0007669"/>
    <property type="project" value="TreeGrafter"/>
</dbReference>
<feature type="compositionally biased region" description="Basic residues" evidence="6">
    <location>
        <begin position="472"/>
        <end position="482"/>
    </location>
</feature>
<dbReference type="PROSITE" id="PS00636">
    <property type="entry name" value="DNAJ_1"/>
    <property type="match status" value="1"/>
</dbReference>
<dbReference type="InterPro" id="IPR036869">
    <property type="entry name" value="J_dom_sf"/>
</dbReference>
<dbReference type="GO" id="GO:0008270">
    <property type="term" value="F:zinc ion binding"/>
    <property type="evidence" value="ECO:0007669"/>
    <property type="project" value="UniProtKB-KW"/>
</dbReference>
<evidence type="ECO:0000256" key="6">
    <source>
        <dbReference type="SAM" id="MobiDB-lite"/>
    </source>
</evidence>
<gene>
    <name evidence="8" type="ORF">PoB_007446700</name>
</gene>
<dbReference type="PROSITE" id="PS00028">
    <property type="entry name" value="ZINC_FINGER_C2H2_1"/>
    <property type="match status" value="1"/>
</dbReference>
<feature type="domain" description="J" evidence="7">
    <location>
        <begin position="9"/>
        <end position="75"/>
    </location>
</feature>
<sequence>MNMEQKIRCHYEVLGVERDASDDELKKSYRKLALKYHPDKNPDNVEEATAQFRVVQQAYEVLTDPQERAWYDKHREAILRGGLGGGDKYDDESLDLFQYFNSSCYSGFGDEENGFYSVYGKVFETLSEEDYVFMPDREENDDFPKFGGPDADYDETVGPFYAFWSSFCTQKSYVWAEKYDTREALDRRMRRAMEQENKKLRDAAKKERNEEIRNLVAYVKKRDKRVQAYKKKLEERHAEIERKTKEKRAEEIRERQRRLENYQEAGWSAMSELEKDLQQLEAHLDENFSSDDRDDLYGIPAGEEPMENGTAEYETNGAFVDDDDLYYSDLYCVACNKAFKSVKAFSNHENSRKHKEMVAIIEEEMRLEEERAKEAGSDSAETSDKRSGQERLAEPGVNEESMKPEGSEDVADLHLSSGEEENPEPEEEKQRLSKKQKKKRRQKNLVEADGNVLTENLSEISLSNDPPSKSTAKSKKARRKAAKQADAELSDEALEEKIEGVKDDKVHDCEESSKDNQISGGVGDAAFSVPDKDENIVPEAKEEPSQTENSGKRNKNQERTNKDSFKCNVCQRTHPTRNKLFEHIKQTGHALRLDAPAQEVDEEKGGKKSKKGKKDRR</sequence>
<feature type="compositionally biased region" description="Acidic residues" evidence="6">
    <location>
        <begin position="418"/>
        <end position="427"/>
    </location>
</feature>
<dbReference type="InterPro" id="IPR036236">
    <property type="entry name" value="Znf_C2H2_sf"/>
</dbReference>
<dbReference type="InterPro" id="IPR013087">
    <property type="entry name" value="Znf_C2H2_type"/>
</dbReference>
<evidence type="ECO:0000256" key="4">
    <source>
        <dbReference type="ARBA" id="ARBA00074367"/>
    </source>
</evidence>
<keyword evidence="2" id="KW-0863">Zinc-finger</keyword>
<proteinExistence type="predicted"/>
<feature type="region of interest" description="Disordered" evidence="6">
    <location>
        <begin position="368"/>
        <end position="617"/>
    </location>
</feature>
<dbReference type="GO" id="GO:0003676">
    <property type="term" value="F:nucleic acid binding"/>
    <property type="evidence" value="ECO:0007669"/>
    <property type="project" value="InterPro"/>
</dbReference>
<dbReference type="Pfam" id="PF00226">
    <property type="entry name" value="DnaJ"/>
    <property type="match status" value="1"/>
</dbReference>
<protein>
    <recommendedName>
        <fullName evidence="4">DnaJ homolog subfamily C member 21</fullName>
    </recommendedName>
</protein>
<dbReference type="CDD" id="cd06257">
    <property type="entry name" value="DnaJ"/>
    <property type="match status" value="1"/>
</dbReference>
<reference evidence="8 9" key="1">
    <citation type="journal article" date="2021" name="Elife">
        <title>Chloroplast acquisition without the gene transfer in kleptoplastic sea slugs, Plakobranchus ocellatus.</title>
        <authorList>
            <person name="Maeda T."/>
            <person name="Takahashi S."/>
            <person name="Yoshida T."/>
            <person name="Shimamura S."/>
            <person name="Takaki Y."/>
            <person name="Nagai Y."/>
            <person name="Toyoda A."/>
            <person name="Suzuki Y."/>
            <person name="Arimoto A."/>
            <person name="Ishii H."/>
            <person name="Satoh N."/>
            <person name="Nishiyama T."/>
            <person name="Hasebe M."/>
            <person name="Maruyama T."/>
            <person name="Minagawa J."/>
            <person name="Obokata J."/>
            <person name="Shigenobu S."/>
        </authorList>
    </citation>
    <scope>NUCLEOTIDE SEQUENCE [LARGE SCALE GENOMIC DNA]</scope>
</reference>
<feature type="compositionally biased region" description="Basic and acidic residues" evidence="6">
    <location>
        <begin position="530"/>
        <end position="544"/>
    </location>
</feature>
<keyword evidence="1" id="KW-0479">Metal-binding</keyword>
<evidence type="ECO:0000313" key="9">
    <source>
        <dbReference type="Proteomes" id="UP000735302"/>
    </source>
</evidence>
<dbReference type="Gene3D" id="3.30.160.60">
    <property type="entry name" value="Classic Zinc Finger"/>
    <property type="match status" value="1"/>
</dbReference>